<evidence type="ECO:0000256" key="4">
    <source>
        <dbReference type="ARBA" id="ARBA00022475"/>
    </source>
</evidence>
<dbReference type="KEGG" id="marq:MARGE09_P2969"/>
<keyword evidence="8" id="KW-0915">Sodium</keyword>
<dbReference type="EMBL" id="AP023086">
    <property type="protein sequence ID" value="BCD98768.1"/>
    <property type="molecule type" value="Genomic_DNA"/>
</dbReference>
<keyword evidence="6" id="KW-0769">Symport</keyword>
<evidence type="ECO:0000256" key="6">
    <source>
        <dbReference type="ARBA" id="ARBA00022847"/>
    </source>
</evidence>
<evidence type="ECO:0000256" key="9">
    <source>
        <dbReference type="ARBA" id="ARBA00023065"/>
    </source>
</evidence>
<evidence type="ECO:0000256" key="13">
    <source>
        <dbReference type="RuleBase" id="RU362091"/>
    </source>
</evidence>
<organism evidence="15 16">
    <name type="scientific">Marinagarivorans cellulosilyticus</name>
    <dbReference type="NCBI Taxonomy" id="2721545"/>
    <lineage>
        <taxon>Bacteria</taxon>
        <taxon>Pseudomonadati</taxon>
        <taxon>Pseudomonadota</taxon>
        <taxon>Gammaproteobacteria</taxon>
        <taxon>Cellvibrionales</taxon>
        <taxon>Cellvibrionaceae</taxon>
        <taxon>Marinagarivorans</taxon>
    </lineage>
</organism>
<keyword evidence="10 14" id="KW-0472">Membrane</keyword>
<evidence type="ECO:0000313" key="15">
    <source>
        <dbReference type="EMBL" id="BCD98768.1"/>
    </source>
</evidence>
<dbReference type="GO" id="GO:0015193">
    <property type="term" value="F:L-proline transmembrane transporter activity"/>
    <property type="evidence" value="ECO:0007669"/>
    <property type="project" value="TreeGrafter"/>
</dbReference>
<feature type="transmembrane region" description="Helical" evidence="14">
    <location>
        <begin position="198"/>
        <end position="222"/>
    </location>
</feature>
<keyword evidence="16" id="KW-1185">Reference proteome</keyword>
<dbReference type="Proteomes" id="UP001320119">
    <property type="component" value="Chromosome"/>
</dbReference>
<dbReference type="RefSeq" id="WP_236983327.1">
    <property type="nucleotide sequence ID" value="NZ_AP023086.1"/>
</dbReference>
<proteinExistence type="inferred from homology"/>
<feature type="transmembrane region" description="Helical" evidence="14">
    <location>
        <begin position="260"/>
        <end position="281"/>
    </location>
</feature>
<sequence length="618" mass="68349">MALTIIDSAIIVIYLLSTLAIGFWISKKASKNMKSYFLGGNKLSWFTLGLSNASGQFDISGTMLMVSWLFIYGLKSIYVPWLWPAFNQVFLMIFLSLWLRRSGVMTGAEWIRFRFGDSAGARLSHLIVVVFALCLVLGYLAYGFIGIGKFAAVFMPWQLSDVPEKNETYYACIITAITTLYVVKGGMYAVVFTEVLQFFMMTVACIAVGAIAILTVSPQMLIAAVPQGWLSMGVGWDIGLDWSGSIPQAQQIIINEGMDLFGVFFGMVLMRGILVSMAGPAPNYDMQRILSAKSPKDAAKMSAFVSVALLVPRYMLITGLTALALAFFLGDLKLMGDNLDFETILPFAIKNYIPVGVAGLLIAGLIAAYMSTFAATANAAPAYIVNDIYKRYFNSSANDTTYVKLSYLVSITFIVIGSIIGLKVPSLNSVVLWIVGALYGGYTAANVLKWYWWRFNGFGYFYGMLAGILVAIPMMFIDVPELYAFPAILLICIVACVAGSLLTAPNDMSVLKKFYLKTRPWGFWQPVYDELKKDYPKIQPNAYFGRDALNVLVGLVWHTSLTATGILLVLQMWGALLVAVMTLIATTYFLKIRWYDTLEDYPDEYATAALIEKEQTVI</sequence>
<evidence type="ECO:0000256" key="3">
    <source>
        <dbReference type="ARBA" id="ARBA00022448"/>
    </source>
</evidence>
<comment type="catalytic activity">
    <reaction evidence="12">
        <text>L-proline(in) + Na(+)(in) = L-proline(out) + Na(+)(out)</text>
        <dbReference type="Rhea" id="RHEA:28967"/>
        <dbReference type="ChEBI" id="CHEBI:29101"/>
        <dbReference type="ChEBI" id="CHEBI:60039"/>
    </reaction>
</comment>
<dbReference type="CDD" id="cd11477">
    <property type="entry name" value="SLC5sbd_u1"/>
    <property type="match status" value="1"/>
</dbReference>
<dbReference type="InterPro" id="IPR001734">
    <property type="entry name" value="Na/solute_symporter"/>
</dbReference>
<dbReference type="PROSITE" id="PS50283">
    <property type="entry name" value="NA_SOLUT_SYMP_3"/>
    <property type="match status" value="1"/>
</dbReference>
<keyword evidence="11" id="KW-0739">Sodium transport</keyword>
<keyword evidence="7 14" id="KW-1133">Transmembrane helix</keyword>
<feature type="transmembrane region" description="Helical" evidence="14">
    <location>
        <begin position="573"/>
        <end position="590"/>
    </location>
</feature>
<evidence type="ECO:0000256" key="2">
    <source>
        <dbReference type="ARBA" id="ARBA00006434"/>
    </source>
</evidence>
<evidence type="ECO:0000256" key="12">
    <source>
        <dbReference type="ARBA" id="ARBA00033708"/>
    </source>
</evidence>
<dbReference type="InterPro" id="IPR038377">
    <property type="entry name" value="Na/Glc_symporter_sf"/>
</dbReference>
<feature type="transmembrane region" description="Helical" evidence="14">
    <location>
        <begin position="6"/>
        <end position="25"/>
    </location>
</feature>
<keyword evidence="5 14" id="KW-0812">Transmembrane</keyword>
<evidence type="ECO:0000256" key="14">
    <source>
        <dbReference type="SAM" id="Phobius"/>
    </source>
</evidence>
<evidence type="ECO:0000256" key="11">
    <source>
        <dbReference type="ARBA" id="ARBA00023201"/>
    </source>
</evidence>
<feature type="transmembrane region" description="Helical" evidence="14">
    <location>
        <begin position="45"/>
        <end position="71"/>
    </location>
</feature>
<feature type="transmembrane region" description="Helical" evidence="14">
    <location>
        <begin position="548"/>
        <end position="567"/>
    </location>
</feature>
<gene>
    <name evidence="15" type="ORF">MARGE09_P2969</name>
</gene>
<evidence type="ECO:0000256" key="1">
    <source>
        <dbReference type="ARBA" id="ARBA00004651"/>
    </source>
</evidence>
<reference evidence="15 16" key="1">
    <citation type="journal article" date="2022" name="IScience">
        <title>An ultrasensitive nanofiber-based assay for enzymatic hydrolysis and deep-sea microbial degradation of cellulose.</title>
        <authorList>
            <person name="Tsudome M."/>
            <person name="Tachioka M."/>
            <person name="Miyazaki M."/>
            <person name="Uchimura K."/>
            <person name="Tsuda M."/>
            <person name="Takaki Y."/>
            <person name="Deguchi S."/>
        </authorList>
    </citation>
    <scope>NUCLEOTIDE SEQUENCE [LARGE SCALE GENOMIC DNA]</scope>
    <source>
        <strain evidence="15 16">GE09</strain>
    </source>
</reference>
<dbReference type="GO" id="GO:0005886">
    <property type="term" value="C:plasma membrane"/>
    <property type="evidence" value="ECO:0007669"/>
    <property type="project" value="UniProtKB-SubCell"/>
</dbReference>
<dbReference type="Gene3D" id="1.20.1730.10">
    <property type="entry name" value="Sodium/glucose cotransporter"/>
    <property type="match status" value="1"/>
</dbReference>
<dbReference type="GO" id="GO:0005298">
    <property type="term" value="F:proline:sodium symporter activity"/>
    <property type="evidence" value="ECO:0007669"/>
    <property type="project" value="TreeGrafter"/>
</dbReference>
<evidence type="ECO:0008006" key="17">
    <source>
        <dbReference type="Google" id="ProtNLM"/>
    </source>
</evidence>
<protein>
    <recommendedName>
        <fullName evidence="17">Sodium:solute symporter</fullName>
    </recommendedName>
</protein>
<feature type="transmembrane region" description="Helical" evidence="14">
    <location>
        <begin position="352"/>
        <end position="385"/>
    </location>
</feature>
<evidence type="ECO:0000256" key="8">
    <source>
        <dbReference type="ARBA" id="ARBA00023053"/>
    </source>
</evidence>
<comment type="similarity">
    <text evidence="2 13">Belongs to the sodium:solute symporter (SSF) (TC 2.A.21) family.</text>
</comment>
<feature type="transmembrane region" description="Helical" evidence="14">
    <location>
        <begin position="77"/>
        <end position="99"/>
    </location>
</feature>
<name>A0AAN1WJG3_9GAMM</name>
<accession>A0AAN1WJG3</accession>
<dbReference type="InterPro" id="IPR050277">
    <property type="entry name" value="Sodium:Solute_Symporter"/>
</dbReference>
<evidence type="ECO:0000313" key="16">
    <source>
        <dbReference type="Proteomes" id="UP001320119"/>
    </source>
</evidence>
<feature type="transmembrane region" description="Helical" evidence="14">
    <location>
        <begin position="405"/>
        <end position="424"/>
    </location>
</feature>
<dbReference type="PANTHER" id="PTHR48086">
    <property type="entry name" value="SODIUM/PROLINE SYMPORTER-RELATED"/>
    <property type="match status" value="1"/>
</dbReference>
<keyword evidence="9" id="KW-0406">Ion transport</keyword>
<evidence type="ECO:0000256" key="10">
    <source>
        <dbReference type="ARBA" id="ARBA00023136"/>
    </source>
</evidence>
<dbReference type="PANTHER" id="PTHR48086:SF3">
    <property type="entry name" value="SODIUM_PROLINE SYMPORTER"/>
    <property type="match status" value="1"/>
</dbReference>
<keyword evidence="3" id="KW-0813">Transport</keyword>
<evidence type="ECO:0000256" key="5">
    <source>
        <dbReference type="ARBA" id="ARBA00022692"/>
    </source>
</evidence>
<feature type="transmembrane region" description="Helical" evidence="14">
    <location>
        <begin position="460"/>
        <end position="477"/>
    </location>
</feature>
<feature type="transmembrane region" description="Helical" evidence="14">
    <location>
        <begin position="120"/>
        <end position="148"/>
    </location>
</feature>
<feature type="transmembrane region" description="Helical" evidence="14">
    <location>
        <begin position="168"/>
        <end position="191"/>
    </location>
</feature>
<comment type="subcellular location">
    <subcellularLocation>
        <location evidence="1">Cell membrane</location>
        <topology evidence="1">Multi-pass membrane protein</topology>
    </subcellularLocation>
</comment>
<feature type="transmembrane region" description="Helical" evidence="14">
    <location>
        <begin position="430"/>
        <end position="448"/>
    </location>
</feature>
<feature type="transmembrane region" description="Helical" evidence="14">
    <location>
        <begin position="483"/>
        <end position="504"/>
    </location>
</feature>
<keyword evidence="4" id="KW-1003">Cell membrane</keyword>
<evidence type="ECO:0000256" key="7">
    <source>
        <dbReference type="ARBA" id="ARBA00022989"/>
    </source>
</evidence>
<dbReference type="GO" id="GO:0015824">
    <property type="term" value="P:proline transport"/>
    <property type="evidence" value="ECO:0007669"/>
    <property type="project" value="TreeGrafter"/>
</dbReference>
<dbReference type="Pfam" id="PF00474">
    <property type="entry name" value="SSF"/>
    <property type="match status" value="1"/>
</dbReference>
<dbReference type="AlphaFoldDB" id="A0AAN1WJG3"/>
<feature type="transmembrane region" description="Helical" evidence="14">
    <location>
        <begin position="302"/>
        <end position="329"/>
    </location>
</feature>